<comment type="caution">
    <text evidence="3">The sequence shown here is derived from an EMBL/GenBank/DDBJ whole genome shotgun (WGS) entry which is preliminary data.</text>
</comment>
<organism evidence="3 4">
    <name type="scientific">Aspergillus lucknowensis</name>
    <dbReference type="NCBI Taxonomy" id="176173"/>
    <lineage>
        <taxon>Eukaryota</taxon>
        <taxon>Fungi</taxon>
        <taxon>Dikarya</taxon>
        <taxon>Ascomycota</taxon>
        <taxon>Pezizomycotina</taxon>
        <taxon>Eurotiomycetes</taxon>
        <taxon>Eurotiomycetidae</taxon>
        <taxon>Eurotiales</taxon>
        <taxon>Aspergillaceae</taxon>
        <taxon>Aspergillus</taxon>
        <taxon>Aspergillus subgen. Nidulantes</taxon>
    </lineage>
</organism>
<dbReference type="Proteomes" id="UP001610432">
    <property type="component" value="Unassembled WGS sequence"/>
</dbReference>
<evidence type="ECO:0000256" key="1">
    <source>
        <dbReference type="SAM" id="MobiDB-lite"/>
    </source>
</evidence>
<evidence type="ECO:0000313" key="4">
    <source>
        <dbReference type="Proteomes" id="UP001610432"/>
    </source>
</evidence>
<feature type="compositionally biased region" description="Basic residues" evidence="1">
    <location>
        <begin position="473"/>
        <end position="488"/>
    </location>
</feature>
<feature type="compositionally biased region" description="Polar residues" evidence="1">
    <location>
        <begin position="1"/>
        <end position="16"/>
    </location>
</feature>
<accession>A0ABR4LSN5</accession>
<dbReference type="RefSeq" id="XP_070886113.1">
    <property type="nucleotide sequence ID" value="XM_071032971.1"/>
</dbReference>
<feature type="compositionally biased region" description="Low complexity" evidence="1">
    <location>
        <begin position="440"/>
        <end position="453"/>
    </location>
</feature>
<dbReference type="PANTHER" id="PTHR42470:SF2">
    <property type="match status" value="1"/>
</dbReference>
<protein>
    <recommendedName>
        <fullName evidence="2">DUF7924 domain-containing protein</fullName>
    </recommendedName>
</protein>
<reference evidence="3 4" key="1">
    <citation type="submission" date="2024-07" db="EMBL/GenBank/DDBJ databases">
        <title>Section-level genome sequencing and comparative genomics of Aspergillus sections Usti and Cavernicolus.</title>
        <authorList>
            <consortium name="Lawrence Berkeley National Laboratory"/>
            <person name="Nybo J.L."/>
            <person name="Vesth T.C."/>
            <person name="Theobald S."/>
            <person name="Frisvad J.C."/>
            <person name="Larsen T.O."/>
            <person name="Kjaerboelling I."/>
            <person name="Rothschild-Mancinelli K."/>
            <person name="Lyhne E.K."/>
            <person name="Kogle M.E."/>
            <person name="Barry K."/>
            <person name="Clum A."/>
            <person name="Na H."/>
            <person name="Ledsgaard L."/>
            <person name="Lin J."/>
            <person name="Lipzen A."/>
            <person name="Kuo A."/>
            <person name="Riley R."/>
            <person name="Mondo S."/>
            <person name="Labutti K."/>
            <person name="Haridas S."/>
            <person name="Pangalinan J."/>
            <person name="Salamov A.A."/>
            <person name="Simmons B.A."/>
            <person name="Magnuson J.K."/>
            <person name="Chen J."/>
            <person name="Drula E."/>
            <person name="Henrissat B."/>
            <person name="Wiebenga A."/>
            <person name="Lubbers R.J."/>
            <person name="Gomes A.C."/>
            <person name="Macurrencykelacurrency M.R."/>
            <person name="Stajich J."/>
            <person name="Grigoriev I.V."/>
            <person name="Mortensen U.H."/>
            <person name="De Vries R.P."/>
            <person name="Baker S.E."/>
            <person name="Andersen M.R."/>
        </authorList>
    </citation>
    <scope>NUCLEOTIDE SEQUENCE [LARGE SCALE GENOMIC DNA]</scope>
    <source>
        <strain evidence="3 4">CBS 449.75</strain>
    </source>
</reference>
<keyword evidence="4" id="KW-1185">Reference proteome</keyword>
<sequence>MPDWSTNKRATVQQRSGKGATKHTKRTKGKPESDCTAQKRAAEEPRQRPEKRRKKQVQSNGIEPPQSIVHPEPSTRKANAILHWAQYDSWPSGLAQPIALLENNRSCRTRGSTYKSTTLAGTMTEAYNNSKCVRFLNSCGAFLFNHSARPLPDEKLLCRRLFDERFETPKDSAFDERTFEYVCTRLVARNEIGVMQTIHRLTVPSAETASHSGEIEFEHLVDSINEPWDGSNALNPPAANPPGRGLQYRLPKPQPDYAVGFKVDAFTREQMRKLQPHLGTGNDTSFFKGTLEMLFPFFAVEIKAFIGSMEAAGRANRHSTVIGMRGVYELFRSVKREQELHRKILAFSISHNHEVVHIHAHCPVITGDQASYYRHGLDCFNFTMEDGEKRWRAYNFVMAIYNTWVPVHFKFLASAVDNLPEIDFDVSSPPESRQQETPRSGSTTESSAGGSTSPDTSPESGFSSCSPESAPRPTRRRKQNTPRKRRKR</sequence>
<feature type="domain" description="DUF7924" evidence="2">
    <location>
        <begin position="179"/>
        <end position="416"/>
    </location>
</feature>
<name>A0ABR4LSN5_9EURO</name>
<evidence type="ECO:0000313" key="3">
    <source>
        <dbReference type="EMBL" id="KAL2867134.1"/>
    </source>
</evidence>
<dbReference type="EMBL" id="JBFXLQ010000020">
    <property type="protein sequence ID" value="KAL2867134.1"/>
    <property type="molecule type" value="Genomic_DNA"/>
</dbReference>
<gene>
    <name evidence="3" type="ORF">BJX67DRAFT_381156</name>
</gene>
<dbReference type="InterPro" id="IPR057684">
    <property type="entry name" value="DUF7924"/>
</dbReference>
<feature type="compositionally biased region" description="Polar residues" evidence="1">
    <location>
        <begin position="429"/>
        <end position="439"/>
    </location>
</feature>
<proteinExistence type="predicted"/>
<dbReference type="PANTHER" id="PTHR42470">
    <property type="entry name" value="VAST DOMAIN-CONTAINING PROTEIN"/>
    <property type="match status" value="1"/>
</dbReference>
<feature type="compositionally biased region" description="Polar residues" evidence="1">
    <location>
        <begin position="454"/>
        <end position="467"/>
    </location>
</feature>
<evidence type="ECO:0000259" key="2">
    <source>
        <dbReference type="Pfam" id="PF25545"/>
    </source>
</evidence>
<dbReference type="GeneID" id="98148043"/>
<feature type="region of interest" description="Disordered" evidence="1">
    <location>
        <begin position="424"/>
        <end position="488"/>
    </location>
</feature>
<feature type="region of interest" description="Disordered" evidence="1">
    <location>
        <begin position="1"/>
        <end position="74"/>
    </location>
</feature>
<dbReference type="Pfam" id="PF25545">
    <property type="entry name" value="DUF7924"/>
    <property type="match status" value="1"/>
</dbReference>